<dbReference type="GO" id="GO:0003724">
    <property type="term" value="F:RNA helicase activity"/>
    <property type="evidence" value="ECO:0007669"/>
    <property type="project" value="UniProtKB-EC"/>
</dbReference>
<dbReference type="SUPFAM" id="SSF52540">
    <property type="entry name" value="P-loop containing nucleoside triphosphate hydrolases"/>
    <property type="match status" value="2"/>
</dbReference>
<comment type="similarity">
    <text evidence="1">Belongs to the DEAD box helicase family. DDX1 subfamily.</text>
</comment>
<dbReference type="PROSITE" id="PS51194">
    <property type="entry name" value="HELICASE_CTER"/>
    <property type="match status" value="1"/>
</dbReference>
<keyword evidence="6" id="KW-0269">Exonuclease</keyword>
<dbReference type="PANTHER" id="PTHR24031">
    <property type="entry name" value="RNA HELICASE"/>
    <property type="match status" value="1"/>
</dbReference>
<protein>
    <recommendedName>
        <fullName evidence="10">ATP-dependent RNA helicase</fullName>
        <ecNumber evidence="10">3.6.4.13</ecNumber>
    </recommendedName>
</protein>
<comment type="catalytic activity">
    <reaction evidence="10">
        <text>ATP + H2O = ADP + phosphate + H(+)</text>
        <dbReference type="Rhea" id="RHEA:13065"/>
        <dbReference type="ChEBI" id="CHEBI:15377"/>
        <dbReference type="ChEBI" id="CHEBI:15378"/>
        <dbReference type="ChEBI" id="CHEBI:30616"/>
        <dbReference type="ChEBI" id="CHEBI:43474"/>
        <dbReference type="ChEBI" id="CHEBI:456216"/>
        <dbReference type="EC" id="3.6.4.13"/>
    </reaction>
</comment>
<dbReference type="CDD" id="cd18787">
    <property type="entry name" value="SF2_C_DEAD"/>
    <property type="match status" value="1"/>
</dbReference>
<keyword evidence="7 10" id="KW-0067">ATP-binding</keyword>
<feature type="short sequence motif" description="Q motif" evidence="9">
    <location>
        <begin position="2"/>
        <end position="30"/>
    </location>
</feature>
<dbReference type="SMART" id="SM00449">
    <property type="entry name" value="SPRY"/>
    <property type="match status" value="1"/>
</dbReference>
<evidence type="ECO:0000256" key="10">
    <source>
        <dbReference type="RuleBase" id="RU365068"/>
    </source>
</evidence>
<dbReference type="CDD" id="cd12873">
    <property type="entry name" value="SPRY_DDX1"/>
    <property type="match status" value="1"/>
</dbReference>
<evidence type="ECO:0000256" key="11">
    <source>
        <dbReference type="SAM" id="MobiDB-lite"/>
    </source>
</evidence>
<feature type="domain" description="Helicase C-terminal" evidence="14">
    <location>
        <begin position="507"/>
        <end position="697"/>
    </location>
</feature>
<dbReference type="PROSITE" id="PS51192">
    <property type="entry name" value="HELICASE_ATP_BIND_1"/>
    <property type="match status" value="1"/>
</dbReference>
<evidence type="ECO:0000259" key="15">
    <source>
        <dbReference type="PROSITE" id="PS51195"/>
    </source>
</evidence>
<dbReference type="SMART" id="SM00487">
    <property type="entry name" value="DEXDc"/>
    <property type="match status" value="1"/>
</dbReference>
<evidence type="ECO:0000313" key="16">
    <source>
        <dbReference type="EMBL" id="KAF2075229.1"/>
    </source>
</evidence>
<evidence type="ECO:0000256" key="1">
    <source>
        <dbReference type="ARBA" id="ARBA00008765"/>
    </source>
</evidence>
<evidence type="ECO:0000256" key="8">
    <source>
        <dbReference type="ARBA" id="ARBA00022884"/>
    </source>
</evidence>
<feature type="compositionally biased region" description="Low complexity" evidence="11">
    <location>
        <begin position="287"/>
        <end position="296"/>
    </location>
</feature>
<evidence type="ECO:0000256" key="9">
    <source>
        <dbReference type="PROSITE-ProRule" id="PRU00552"/>
    </source>
</evidence>
<dbReference type="InterPro" id="IPR043136">
    <property type="entry name" value="B30.2/SPRY_sf"/>
</dbReference>
<dbReference type="Pfam" id="PF00622">
    <property type="entry name" value="SPRY"/>
    <property type="match status" value="1"/>
</dbReference>
<evidence type="ECO:0000259" key="14">
    <source>
        <dbReference type="PROSITE" id="PS51194"/>
    </source>
</evidence>
<evidence type="ECO:0000256" key="5">
    <source>
        <dbReference type="ARBA" id="ARBA00022806"/>
    </source>
</evidence>
<organism evidence="16 17">
    <name type="scientific">Polysphondylium violaceum</name>
    <dbReference type="NCBI Taxonomy" id="133409"/>
    <lineage>
        <taxon>Eukaryota</taxon>
        <taxon>Amoebozoa</taxon>
        <taxon>Evosea</taxon>
        <taxon>Eumycetozoa</taxon>
        <taxon>Dictyostelia</taxon>
        <taxon>Dictyosteliales</taxon>
        <taxon>Dictyosteliaceae</taxon>
        <taxon>Polysphondylium</taxon>
    </lineage>
</organism>
<keyword evidence="2" id="KW-0540">Nuclease</keyword>
<evidence type="ECO:0000256" key="4">
    <source>
        <dbReference type="ARBA" id="ARBA00022801"/>
    </source>
</evidence>
<dbReference type="Pfam" id="PF00270">
    <property type="entry name" value="DEAD"/>
    <property type="match status" value="2"/>
</dbReference>
<comment type="function">
    <text evidence="10">RNA helicase.</text>
</comment>
<dbReference type="EC" id="3.6.4.13" evidence="10"/>
<feature type="domain" description="B30.2/SPRY" evidence="12">
    <location>
        <begin position="71"/>
        <end position="244"/>
    </location>
</feature>
<evidence type="ECO:0000256" key="6">
    <source>
        <dbReference type="ARBA" id="ARBA00022839"/>
    </source>
</evidence>
<dbReference type="Proteomes" id="UP000695562">
    <property type="component" value="Unassembled WGS sequence"/>
</dbReference>
<name>A0A8J4PYE0_9MYCE</name>
<dbReference type="GO" id="GO:0005524">
    <property type="term" value="F:ATP binding"/>
    <property type="evidence" value="ECO:0007669"/>
    <property type="project" value="UniProtKB-UniRule"/>
</dbReference>
<dbReference type="Gene3D" id="2.60.120.920">
    <property type="match status" value="1"/>
</dbReference>
<evidence type="ECO:0000259" key="12">
    <source>
        <dbReference type="PROSITE" id="PS50188"/>
    </source>
</evidence>
<dbReference type="InterPro" id="IPR011545">
    <property type="entry name" value="DEAD/DEAH_box_helicase_dom"/>
</dbReference>
<dbReference type="InterPro" id="IPR013320">
    <property type="entry name" value="ConA-like_dom_sf"/>
</dbReference>
<accession>A0A8J4PYE0</accession>
<evidence type="ECO:0000259" key="13">
    <source>
        <dbReference type="PROSITE" id="PS51192"/>
    </source>
</evidence>
<dbReference type="InterPro" id="IPR001870">
    <property type="entry name" value="B30.2/SPRY"/>
</dbReference>
<dbReference type="FunFam" id="2.60.120.920:FF:000076">
    <property type="entry name" value="ATP-dependent RNA helicase DDX1"/>
    <property type="match status" value="1"/>
</dbReference>
<evidence type="ECO:0000256" key="7">
    <source>
        <dbReference type="ARBA" id="ARBA00022840"/>
    </source>
</evidence>
<keyword evidence="17" id="KW-1185">Reference proteome</keyword>
<dbReference type="GO" id="GO:0004527">
    <property type="term" value="F:exonuclease activity"/>
    <property type="evidence" value="ECO:0007669"/>
    <property type="project" value="UniProtKB-KW"/>
</dbReference>
<keyword evidence="4 10" id="KW-0378">Hydrolase</keyword>
<gene>
    <name evidence="16" type="ORF">CYY_003447</name>
</gene>
<proteinExistence type="inferred from homology"/>
<sequence>MSAFEDLGVLPEIIQAVEELDWTLPTPIQAEAIPLILGGGDVLAAAETGSGKTGAFALPILQITYETLNNKAVVNIPIEEKKQDEQEQESASVKWNLNDRDKDLAIDGLVCQSRSPDWSGVRATKGISSGKYYYEATVRDEGLCRVGWALKKSTRNIGTDKFSWGYGGTGKKSTESKFVDYGKPFGTNDVIGCYIDFDQEIMGFTKNGENFGTAFQFNSKLGIFYPALLLKNAEMGFNFGESPMKHQLSGFKPLSEAELLEESNVVVPTTTNNDKKKNNNNKKQQKQQEQNDNSSNINKKRTPLSLIIEPTRELADQTYSAILNFSKYLLEPKIEVSLCIGGFDTKRSAGSADGDIVIGTPGRLESLVKEGAIDLTNIKFFVLDEADQLIDENLAIVNFIYNKLPINNLQVLFFSATLHSPKVVKFCEQITKNPTWVDLKGKDFIPDLITHAYVKADPEAMQPLWRDSGNPLRMKTDGVHNQDVKEFGKLKTDEQKSEAIKLLKAQLLLKVIKSFNMDQAIIFARTRLDCDHVYEFLNAAGGRLNDKALEGDYPCAVLHSDKATNVRKENLEKFKSGEIKFLICTDVAARGIDVRGLPFVINYTLPDNFEDYIHRVGRVGRADRIGLAVSIIGAHQEKVWYHINCRNKGKGCFNTDLVEQRGCCIWYDEPSLFQPMLENLGPVELNAEFKLPEHLAESKFGNFKDRNAKKHLEYQPHTEQLKSRVIELAHLEETIQVDFLSLPKRVLSKVDSMST</sequence>
<evidence type="ECO:0000256" key="3">
    <source>
        <dbReference type="ARBA" id="ARBA00022741"/>
    </source>
</evidence>
<keyword evidence="5 10" id="KW-0347">Helicase</keyword>
<evidence type="ECO:0000256" key="2">
    <source>
        <dbReference type="ARBA" id="ARBA00022722"/>
    </source>
</evidence>
<keyword evidence="8 10" id="KW-0694">RNA-binding</keyword>
<dbReference type="PROSITE" id="PS50188">
    <property type="entry name" value="B302_SPRY"/>
    <property type="match status" value="1"/>
</dbReference>
<dbReference type="InterPro" id="IPR003877">
    <property type="entry name" value="SPRY_dom"/>
</dbReference>
<reference evidence="16" key="1">
    <citation type="submission" date="2020-01" db="EMBL/GenBank/DDBJ databases">
        <title>Development of genomics and gene disruption for Polysphondylium violaceum indicates a role for the polyketide synthase stlB in stalk morphogenesis.</title>
        <authorList>
            <person name="Narita B."/>
            <person name="Kawabe Y."/>
            <person name="Kin K."/>
            <person name="Saito T."/>
            <person name="Gibbs R."/>
            <person name="Kuspa A."/>
            <person name="Muzny D."/>
            <person name="Queller D."/>
            <person name="Richards S."/>
            <person name="Strassman J."/>
            <person name="Sucgang R."/>
            <person name="Worley K."/>
            <person name="Schaap P."/>
        </authorList>
    </citation>
    <scope>NUCLEOTIDE SEQUENCE</scope>
    <source>
        <strain evidence="16">QSvi11</strain>
    </source>
</reference>
<dbReference type="InterPro" id="IPR014001">
    <property type="entry name" value="Helicase_ATP-bd"/>
</dbReference>
<feature type="region of interest" description="Disordered" evidence="11">
    <location>
        <begin position="264"/>
        <end position="302"/>
    </location>
</feature>
<dbReference type="OrthoDB" id="1735at2759"/>
<dbReference type="Pfam" id="PF00271">
    <property type="entry name" value="Helicase_C"/>
    <property type="match status" value="1"/>
</dbReference>
<evidence type="ECO:0000313" key="17">
    <source>
        <dbReference type="Proteomes" id="UP000695562"/>
    </source>
</evidence>
<dbReference type="InterPro" id="IPR001650">
    <property type="entry name" value="Helicase_C-like"/>
</dbReference>
<keyword evidence="3 10" id="KW-0547">Nucleotide-binding</keyword>
<comment type="caution">
    <text evidence="16">The sequence shown here is derived from an EMBL/GenBank/DDBJ whole genome shotgun (WGS) entry which is preliminary data.</text>
</comment>
<dbReference type="Gene3D" id="3.40.50.300">
    <property type="entry name" value="P-loop containing nucleotide triphosphate hydrolases"/>
    <property type="match status" value="3"/>
</dbReference>
<dbReference type="SMART" id="SM00490">
    <property type="entry name" value="HELICc"/>
    <property type="match status" value="1"/>
</dbReference>
<dbReference type="EMBL" id="AJWJ01000108">
    <property type="protein sequence ID" value="KAF2075229.1"/>
    <property type="molecule type" value="Genomic_DNA"/>
</dbReference>
<dbReference type="GO" id="GO:0003723">
    <property type="term" value="F:RNA binding"/>
    <property type="evidence" value="ECO:0007669"/>
    <property type="project" value="UniProtKB-UniRule"/>
</dbReference>
<dbReference type="AlphaFoldDB" id="A0A8J4PYE0"/>
<feature type="domain" description="DEAD-box RNA helicase Q" evidence="15">
    <location>
        <begin position="2"/>
        <end position="30"/>
    </location>
</feature>
<dbReference type="InterPro" id="IPR014014">
    <property type="entry name" value="RNA_helicase_DEAD_Q_motif"/>
</dbReference>
<feature type="domain" description="Helicase ATP-binding" evidence="13">
    <location>
        <begin position="297"/>
        <end position="436"/>
    </location>
</feature>
<comment type="domain">
    <text evidence="10">The helicase domain is involved in the stimulation of RELA transcriptional activity.</text>
</comment>
<dbReference type="SUPFAM" id="SSF49899">
    <property type="entry name" value="Concanavalin A-like lectins/glucanases"/>
    <property type="match status" value="1"/>
</dbReference>
<dbReference type="PROSITE" id="PS51195">
    <property type="entry name" value="Q_MOTIF"/>
    <property type="match status" value="1"/>
</dbReference>
<dbReference type="InterPro" id="IPR027417">
    <property type="entry name" value="P-loop_NTPase"/>
</dbReference>